<proteinExistence type="predicted"/>
<name>A0ACC2VY60_9TREE</name>
<evidence type="ECO:0000313" key="2">
    <source>
        <dbReference type="Proteomes" id="UP001227268"/>
    </source>
</evidence>
<dbReference type="Proteomes" id="UP001227268">
    <property type="component" value="Unassembled WGS sequence"/>
</dbReference>
<evidence type="ECO:0000313" key="1">
    <source>
        <dbReference type="EMBL" id="KAJ9103815.1"/>
    </source>
</evidence>
<protein>
    <submittedName>
        <fullName evidence="1">Uncharacterized protein</fullName>
    </submittedName>
</protein>
<accession>A0ACC2VY60</accession>
<sequence length="900" mass="100387">MNSTIPAFKPSGISMIDVFSPTSHPSPYLLGLVVPICIIAFITHSLANHQRKRQSSLSLRYDDSDDDQVKKATDVDEKTVLKSRLSELRSVAAINGNPVTGTPALGPSHTANGKKIWENDPAYLACWPDLTRIAHESKQEDVERMKLDKVLYWKLQNLEDHPDSIDEARRRLLDLFNLTLSEASAEPASTILSIPSYTSTSLQAFLNKAHMSSTSRYEAYLTRRKQGGPREMFPTKQFATEWLRLAGVVKYVDGGWLSGVLDIASGRAAGLPRSGDKESGALERKVGKMAWQVISEEFGDGDLTKNHVYVYERLLESLGTGAIDAAGKAVPGYERGFDGLPDDQGAPRCWQAAIAQQCIGLLASTREFFPEAIGFNMAYEALPYHLLVTSRELRELGIDDYYFALHVTIDNADSGHAAIARVAVERYLEGIRKRDGQEAMEKMWRRVQAGYILAEGLPTTPCSPKEFAPSIGIDGHRTWRLAKSLEAAANATTVEKRLVDLLGRKAFAAEKMHCPSRMTIEGQTIEEWLDPHAWNAEKGLAFVRALGEKKPWIYHGDPSRSKLVKELEWGGRMFGAFSRTETELVRAWIRSLGVDKADNAVNPVDKAVGTYEEFIGDVPSKHWALSEQDLVDPLIKLAVDPLRTVTARSLEDVLRRFPTDMNEADIPATLDELLIESPSPEMRSNHFVDVRKVLPVWLISTSLLELFPFSPTRLATPLGSSILRLLRAQLGFGALYTVEDICAGMDDIGHDLDTPEEITGLWELAEEAYKCQGLAIPSDIIEVLKDVQDEGVRTLCLDLLDLRTRPYAAQAQLLGLTLGFARQLHGSRHLSALLASTDNEEDNQSQQILQRIVREEIVAVIDCIEYQTKYRQTTKECDDWWKGVIAGYRMAVRASEWLLR</sequence>
<reference evidence="1" key="1">
    <citation type="submission" date="2023-04" db="EMBL/GenBank/DDBJ databases">
        <title>Draft Genome sequencing of Naganishia species isolated from polar environments using Oxford Nanopore Technology.</title>
        <authorList>
            <person name="Leo P."/>
            <person name="Venkateswaran K."/>
        </authorList>
    </citation>
    <scope>NUCLEOTIDE SEQUENCE</scope>
    <source>
        <strain evidence="1">MNA-CCFEE 5423</strain>
    </source>
</reference>
<dbReference type="EMBL" id="JASBWT010000006">
    <property type="protein sequence ID" value="KAJ9103815.1"/>
    <property type="molecule type" value="Genomic_DNA"/>
</dbReference>
<gene>
    <name evidence="1" type="ORF">QFC21_002277</name>
</gene>
<keyword evidence="2" id="KW-1185">Reference proteome</keyword>
<comment type="caution">
    <text evidence="1">The sequence shown here is derived from an EMBL/GenBank/DDBJ whole genome shotgun (WGS) entry which is preliminary data.</text>
</comment>
<organism evidence="1 2">
    <name type="scientific">Naganishia friedmannii</name>
    <dbReference type="NCBI Taxonomy" id="89922"/>
    <lineage>
        <taxon>Eukaryota</taxon>
        <taxon>Fungi</taxon>
        <taxon>Dikarya</taxon>
        <taxon>Basidiomycota</taxon>
        <taxon>Agaricomycotina</taxon>
        <taxon>Tremellomycetes</taxon>
        <taxon>Filobasidiales</taxon>
        <taxon>Filobasidiaceae</taxon>
        <taxon>Naganishia</taxon>
    </lineage>
</organism>